<feature type="compositionally biased region" description="Acidic residues" evidence="1">
    <location>
        <begin position="318"/>
        <end position="336"/>
    </location>
</feature>
<feature type="compositionally biased region" description="Basic and acidic residues" evidence="1">
    <location>
        <begin position="277"/>
        <end position="294"/>
    </location>
</feature>
<dbReference type="HOGENOM" id="CLU_071420_0_0_1"/>
<name>A0A0D9YND9_9ORYZ</name>
<evidence type="ECO:0000313" key="2">
    <source>
        <dbReference type="EnsemblPlants" id="OGLUM02G06410.1"/>
    </source>
</evidence>
<evidence type="ECO:0000256" key="1">
    <source>
        <dbReference type="SAM" id="MobiDB-lite"/>
    </source>
</evidence>
<dbReference type="Gramene" id="OGLUM02G06410.1">
    <property type="protein sequence ID" value="OGLUM02G06410.1"/>
    <property type="gene ID" value="OGLUM02G06410"/>
</dbReference>
<feature type="region of interest" description="Disordered" evidence="1">
    <location>
        <begin position="1"/>
        <end position="21"/>
    </location>
</feature>
<protein>
    <recommendedName>
        <fullName evidence="4">DUF834 domain-containing protein</fullName>
    </recommendedName>
</protein>
<dbReference type="EnsemblPlants" id="OGLUM02G06410.1">
    <property type="protein sequence ID" value="OGLUM02G06410.1"/>
    <property type="gene ID" value="OGLUM02G06410"/>
</dbReference>
<feature type="compositionally biased region" description="Low complexity" evidence="1">
    <location>
        <begin position="140"/>
        <end position="158"/>
    </location>
</feature>
<accession>A0A0D9YND9</accession>
<sequence length="336" mass="34659">MAAAMRVTAMHVQETDGGGDDTMTCVQERAAAAGSGDADAHSNTAEIDGASAAQIDRAAEVRGLIEMAVALVGEGDGGGRRWSGGEGVDTGGWGMEAAVAGSTYQNPVEAGSNGGCWVGVGRRRRRIQEAGGAVDGGGRSSSSSQPPSTSSSSLSQLPLPWPLAPARLSPPPPLPRAETGRSAAARAAAASPPAGSGGGEGATAAAVGPPPPLFPQSGLQIWRREGAPTIHAVAPPRRPPPPCLPSRAFPLAPAGSDGMAPPPLPSRRRRRRYTQRNGERERELERNGEREREGSLISSECGPRQEKKYLLRLGLGSSDDENLEDCMNEENDSGLV</sequence>
<evidence type="ECO:0000313" key="3">
    <source>
        <dbReference type="Proteomes" id="UP000026961"/>
    </source>
</evidence>
<dbReference type="Proteomes" id="UP000026961">
    <property type="component" value="Chromosome 2"/>
</dbReference>
<organism evidence="2">
    <name type="scientific">Oryza glumipatula</name>
    <dbReference type="NCBI Taxonomy" id="40148"/>
    <lineage>
        <taxon>Eukaryota</taxon>
        <taxon>Viridiplantae</taxon>
        <taxon>Streptophyta</taxon>
        <taxon>Embryophyta</taxon>
        <taxon>Tracheophyta</taxon>
        <taxon>Spermatophyta</taxon>
        <taxon>Magnoliopsida</taxon>
        <taxon>Liliopsida</taxon>
        <taxon>Poales</taxon>
        <taxon>Poaceae</taxon>
        <taxon>BOP clade</taxon>
        <taxon>Oryzoideae</taxon>
        <taxon>Oryzeae</taxon>
        <taxon>Oryzinae</taxon>
        <taxon>Oryza</taxon>
    </lineage>
</organism>
<evidence type="ECO:0008006" key="4">
    <source>
        <dbReference type="Google" id="ProtNLM"/>
    </source>
</evidence>
<dbReference type="AlphaFoldDB" id="A0A0D9YND9"/>
<reference evidence="2" key="2">
    <citation type="submission" date="2018-05" db="EMBL/GenBank/DDBJ databases">
        <title>OgluRS3 (Oryza glumaepatula Reference Sequence Version 3).</title>
        <authorList>
            <person name="Zhang J."/>
            <person name="Kudrna D."/>
            <person name="Lee S."/>
            <person name="Talag J."/>
            <person name="Welchert J."/>
            <person name="Wing R.A."/>
        </authorList>
    </citation>
    <scope>NUCLEOTIDE SEQUENCE [LARGE SCALE GENOMIC DNA]</scope>
</reference>
<feature type="region of interest" description="Disordered" evidence="1">
    <location>
        <begin position="130"/>
        <end position="336"/>
    </location>
</feature>
<feature type="compositionally biased region" description="Pro residues" evidence="1">
    <location>
        <begin position="159"/>
        <end position="175"/>
    </location>
</feature>
<feature type="compositionally biased region" description="Low complexity" evidence="1">
    <location>
        <begin position="176"/>
        <end position="194"/>
    </location>
</feature>
<proteinExistence type="predicted"/>
<keyword evidence="3" id="KW-1185">Reference proteome</keyword>
<reference evidence="2" key="1">
    <citation type="submission" date="2015-04" db="UniProtKB">
        <authorList>
            <consortium name="EnsemblPlants"/>
        </authorList>
    </citation>
    <scope>IDENTIFICATION</scope>
</reference>